<protein>
    <submittedName>
        <fullName evidence="1">Uncharacterized protein</fullName>
    </submittedName>
</protein>
<proteinExistence type="predicted"/>
<organism evidence="1 2">
    <name type="scientific">Ktedonobacter racemifer DSM 44963</name>
    <dbReference type="NCBI Taxonomy" id="485913"/>
    <lineage>
        <taxon>Bacteria</taxon>
        <taxon>Bacillati</taxon>
        <taxon>Chloroflexota</taxon>
        <taxon>Ktedonobacteria</taxon>
        <taxon>Ktedonobacterales</taxon>
        <taxon>Ktedonobacteraceae</taxon>
        <taxon>Ktedonobacter</taxon>
    </lineage>
</organism>
<sequence>MIVYHHNLPQANPLSKLAVPVKVMSFLPELSEDSSPYESDQEYHVCFHGEKAQ</sequence>
<dbReference type="RefSeq" id="WP_007904155.1">
    <property type="nucleotide sequence ID" value="NZ_ADVG01000001.1"/>
</dbReference>
<comment type="caution">
    <text evidence="1">The sequence shown here is derived from an EMBL/GenBank/DDBJ whole genome shotgun (WGS) entry which is preliminary data.</text>
</comment>
<keyword evidence="2" id="KW-1185">Reference proteome</keyword>
<dbReference type="AlphaFoldDB" id="D6TDE2"/>
<dbReference type="Proteomes" id="UP000004508">
    <property type="component" value="Unassembled WGS sequence"/>
</dbReference>
<gene>
    <name evidence="1" type="ORF">Krac_9714</name>
</gene>
<reference evidence="1 2" key="1">
    <citation type="journal article" date="2011" name="Stand. Genomic Sci.">
        <title>Non-contiguous finished genome sequence and contextual data of the filamentous soil bacterium Ktedonobacter racemifer type strain (SOSP1-21).</title>
        <authorList>
            <person name="Chang Y.J."/>
            <person name="Land M."/>
            <person name="Hauser L."/>
            <person name="Chertkov O."/>
            <person name="Del Rio T.G."/>
            <person name="Nolan M."/>
            <person name="Copeland A."/>
            <person name="Tice H."/>
            <person name="Cheng J.F."/>
            <person name="Lucas S."/>
            <person name="Han C."/>
            <person name="Goodwin L."/>
            <person name="Pitluck S."/>
            <person name="Ivanova N."/>
            <person name="Ovchinikova G."/>
            <person name="Pati A."/>
            <person name="Chen A."/>
            <person name="Palaniappan K."/>
            <person name="Mavromatis K."/>
            <person name="Liolios K."/>
            <person name="Brettin T."/>
            <person name="Fiebig A."/>
            <person name="Rohde M."/>
            <person name="Abt B."/>
            <person name="Goker M."/>
            <person name="Detter J.C."/>
            <person name="Woyke T."/>
            <person name="Bristow J."/>
            <person name="Eisen J.A."/>
            <person name="Markowitz V."/>
            <person name="Hugenholtz P."/>
            <person name="Kyrpides N.C."/>
            <person name="Klenk H.P."/>
            <person name="Lapidus A."/>
        </authorList>
    </citation>
    <scope>NUCLEOTIDE SEQUENCE [LARGE SCALE GENOMIC DNA]</scope>
    <source>
        <strain evidence="2">DSM 44963</strain>
    </source>
</reference>
<dbReference type="InParanoid" id="D6TDE2"/>
<evidence type="ECO:0000313" key="2">
    <source>
        <dbReference type="Proteomes" id="UP000004508"/>
    </source>
</evidence>
<name>D6TDE2_KTERA</name>
<dbReference type="EMBL" id="ADVG01000001">
    <property type="protein sequence ID" value="EFH88287.1"/>
    <property type="molecule type" value="Genomic_DNA"/>
</dbReference>
<accession>D6TDE2</accession>
<evidence type="ECO:0000313" key="1">
    <source>
        <dbReference type="EMBL" id="EFH88287.1"/>
    </source>
</evidence>